<dbReference type="PANTHER" id="PTHR35671">
    <property type="entry name" value="PROTEIN TOPAZ1"/>
    <property type="match status" value="1"/>
</dbReference>
<feature type="compositionally biased region" description="Basic and acidic residues" evidence="8">
    <location>
        <begin position="1027"/>
        <end position="1037"/>
    </location>
</feature>
<dbReference type="Ensembl" id="ENSAOCT00000082109.1">
    <property type="protein sequence ID" value="ENSAOCP00000073473.1"/>
    <property type="gene ID" value="ENSAOCG00000027959.1"/>
</dbReference>
<dbReference type="GeneID" id="111562436"/>
<evidence type="ECO:0000256" key="3">
    <source>
        <dbReference type="ARBA" id="ARBA00016464"/>
    </source>
</evidence>
<dbReference type="GO" id="GO:0030154">
    <property type="term" value="P:cell differentiation"/>
    <property type="evidence" value="ECO:0007669"/>
    <property type="project" value="UniProtKB-KW"/>
</dbReference>
<evidence type="ECO:0000256" key="1">
    <source>
        <dbReference type="ARBA" id="ARBA00002132"/>
    </source>
</evidence>
<evidence type="ECO:0000256" key="6">
    <source>
        <dbReference type="ARBA" id="ARBA00022871"/>
    </source>
</evidence>
<evidence type="ECO:0000256" key="5">
    <source>
        <dbReference type="ARBA" id="ARBA00022782"/>
    </source>
</evidence>
<evidence type="ECO:0000313" key="11">
    <source>
        <dbReference type="Proteomes" id="UP001501940"/>
    </source>
</evidence>
<feature type="compositionally biased region" description="Polar residues" evidence="8">
    <location>
        <begin position="581"/>
        <end position="606"/>
    </location>
</feature>
<dbReference type="InterPro" id="IPR029435">
    <property type="entry name" value="TOPAZ1_dom"/>
</dbReference>
<feature type="compositionally biased region" description="Polar residues" evidence="8">
    <location>
        <begin position="652"/>
        <end position="664"/>
    </location>
</feature>
<feature type="region of interest" description="Disordered" evidence="8">
    <location>
        <begin position="636"/>
        <end position="728"/>
    </location>
</feature>
<accession>A0AAQ6A506</accession>
<dbReference type="RefSeq" id="XP_023116713.2">
    <property type="nucleotide sequence ID" value="XM_023260945.3"/>
</dbReference>
<feature type="compositionally biased region" description="Low complexity" evidence="8">
    <location>
        <begin position="1015"/>
        <end position="1026"/>
    </location>
</feature>
<feature type="compositionally biased region" description="Polar residues" evidence="8">
    <location>
        <begin position="914"/>
        <end position="930"/>
    </location>
</feature>
<feature type="compositionally biased region" description="Acidic residues" evidence="8">
    <location>
        <begin position="931"/>
        <end position="965"/>
    </location>
</feature>
<proteinExistence type="predicted"/>
<dbReference type="CTD" id="375337"/>
<feature type="region of interest" description="Disordered" evidence="8">
    <location>
        <begin position="987"/>
        <end position="1039"/>
    </location>
</feature>
<sequence length="1817" mass="200110">MFPSSNRVKLNRVALKDVNLVPRRRTLPKTVTRVTADSKKHDSTSELVSEKDTASFPSSSKPGRVFLTPRMGLESATGAASDTCEAEPEESYADTHVVQRRSYLPPCRGDDMEVKQDEPTTRGKYHQSKPNTRSRPERLRKLRSLRMTCVVCADSNRALLEEVYRGVAQSKARRKHKRTLGLINRTTGLTHVSQSVRASCREGQSSADPAACDPGLVRTGPASVPSRLSNSNRDSDPEVYLKRSVGVSHSDLCGDFNSIFPRLKTADKQRLKSSNSGSDPSAAEFSIKKEKTATKASKNVIVWINQYPKVTLCDIAKKCDVGYYDCGYMLPDFLKTNVVHCFKQDMRDGFRCGLGCLGDGKYKSGESSLVENSVCCPHCEKSICQCQSLTEHRKHSDDGTDAQTLSSHIACHFHESLTREDCATRSASVLVGKQTNEGVCRTIMWDRGAEEDRGSRCDLRGAQIVRDKRRKLGNSVGCSSTFGSDNSMTKKPCGQRGTNRKNDGPQVASELFCHENEADTDEPESFTCQRVRPYVKKIHFSCARTYMSWPFSNSGLTLTTHTATIACSTQSIDPSARENSDSVTVNQNQPGSSSNQVQDMLSNAPTEKQEEDRASILAEGNLKRYVNMSSYSDRKHTKISQHLVQAEESPASLHSDTTSFSTPRQHGRKPGTVSEPSLLLNGPEIDGPMSSPSPSTFGLSDWESATTLSPMSSPFTPGGSRNLSATPSSLHPSSFLLKKVKDVDLEAVEKALLHCEKTQMASCISISSAPALNSDSCHSCESSLLLPQDDDKSDEELLEGRSPPILEPYYHTSPYKQDLVLGCAKESSQLPDNLKEYCAEFDSNEFMLPPVLSPITSPQGSFWRRSFSQQSSVCSDAEKEDMPQIVNGNIESSKDYLEHSTEGLEGVTASFKTLTDSTPRESQSSPCSNDSVDDSSENGVDGNEDVFDNKEEESQDETDYEDNEELGNRSSEQVAIDPQEKAALRLGFLPDPCSSPSSEEVNSAGFSNEGRQHPGSENGSSSSEIAASEREKTKAEAAGDCQPSILDEFTAYEQDILLVDVIQDDPALFDNLPKQSLLKLGPSRVTEAPKRTPPAVVKILSSRMGGASPELKQRLAPVIGDFHCNSPDIKEEHVSRPWRPQCSTNPTETQNNTCPATYKQTKNVGQSDANSNYVNGGLERSQPIQTVSSSHTLQLIPPLMSIGTGSWMTPSTNITDFIRKKSNSYCRHYFSESLSCGFKLCRFQHLPVEGDEKFCVDTVARFVKNPVCLHKAGAVFTGYYQNNPPGVYFSMPVFLTLLWALLKACMVSDVFSVLRVSLAHNIVPDYEFLLALFNLVRERGLMGSVPELMQLTFKMASTGLELSLDCLDCIKNAPVLQQSLHPDSPVSASGNHKLSNSAPLLESLNLAHAIVEIELCAKQEDWKRMGEAFRYICQSSQHSSQLERISGRIAIALLSESKDKLSLPFATFAETVCQNETEGVLLKTFVGRIGVSLMLRYHKTQQWAKGRKVVEMLSMSKVDYATLKGLFGNEDGTSRCCLLTVATELFLLTGSVEGALHTLRENNWFLSSCSWPCVPADLEGRTRVLIRLAEKTSHRDTLEVLCNLPGIKESNDLIDISRYSPLFNSHLQVCVDRQILPVASDTVDFMLSKNLAVNHTVLQTLLHKLGKQNLWLRAREVFRHSLSVGYYPGVSAPPGLLSLIVPSGLGEVELALTFEMFITVNANVILKLPENTASSLSITLKRTQSCESEYLSAGSCLLSAACIPQPKLIVHYIAVNSSQEQVFTIDISSARRWLRHNHLWANEVWTNVCVPDAPSTT</sequence>
<feature type="region of interest" description="Disordered" evidence="8">
    <location>
        <begin position="485"/>
        <end position="505"/>
    </location>
</feature>
<evidence type="ECO:0000256" key="8">
    <source>
        <dbReference type="SAM" id="MobiDB-lite"/>
    </source>
</evidence>
<dbReference type="KEGG" id="aoce:111562436"/>
<keyword evidence="4" id="KW-0963">Cytoplasm</keyword>
<feature type="region of interest" description="Disordered" evidence="8">
    <location>
        <begin position="914"/>
        <end position="975"/>
    </location>
</feature>
<reference evidence="10 11" key="1">
    <citation type="submission" date="2022-01" db="EMBL/GenBank/DDBJ databases">
        <title>A chromosome-scale genome assembly of the false clownfish, Amphiprion ocellaris.</title>
        <authorList>
            <person name="Ryu T."/>
        </authorList>
    </citation>
    <scope>NUCLEOTIDE SEQUENCE [LARGE SCALE GENOMIC DNA]</scope>
</reference>
<evidence type="ECO:0000256" key="2">
    <source>
        <dbReference type="ARBA" id="ARBA00004514"/>
    </source>
</evidence>
<comment type="function">
    <text evidence="1">Important for normal spermatogenesis and male fertility. Specifically required for progression to the post-meiotic stages of spermatocyte development. Seems to be necessary for normal expression levels of a number of testis-expressed gene transcripts, although its role in this process is unclear.</text>
</comment>
<evidence type="ECO:0000256" key="4">
    <source>
        <dbReference type="ARBA" id="ARBA00022490"/>
    </source>
</evidence>
<evidence type="ECO:0000313" key="10">
    <source>
        <dbReference type="Ensembl" id="ENSAOCP00000073473.1"/>
    </source>
</evidence>
<dbReference type="GO" id="GO:0048137">
    <property type="term" value="P:spermatocyte division"/>
    <property type="evidence" value="ECO:0007669"/>
    <property type="project" value="TreeGrafter"/>
</dbReference>
<evidence type="ECO:0000256" key="7">
    <source>
        <dbReference type="ARBA" id="ARBA00031943"/>
    </source>
</evidence>
<feature type="region of interest" description="Disordered" evidence="8">
    <location>
        <begin position="31"/>
        <end position="138"/>
    </location>
</feature>
<feature type="region of interest" description="Disordered" evidence="8">
    <location>
        <begin position="572"/>
        <end position="612"/>
    </location>
</feature>
<reference evidence="10" key="3">
    <citation type="submission" date="2025-09" db="UniProtKB">
        <authorList>
            <consortium name="Ensembl"/>
        </authorList>
    </citation>
    <scope>IDENTIFICATION</scope>
</reference>
<dbReference type="Proteomes" id="UP001501940">
    <property type="component" value="Chromosome 15"/>
</dbReference>
<dbReference type="GO" id="GO:0005829">
    <property type="term" value="C:cytosol"/>
    <property type="evidence" value="ECO:0007669"/>
    <property type="project" value="UniProtKB-SubCell"/>
</dbReference>
<feature type="compositionally biased region" description="Basic and acidic residues" evidence="8">
    <location>
        <begin position="108"/>
        <end position="121"/>
    </location>
</feature>
<protein>
    <recommendedName>
        <fullName evidence="3">Protein TOPAZ1</fullName>
    </recommendedName>
    <alternativeName>
        <fullName evidence="7">Testis- and ovary-specific PAZ domain-containing protein 1</fullName>
    </alternativeName>
</protein>
<evidence type="ECO:0000259" key="9">
    <source>
        <dbReference type="Pfam" id="PF14669"/>
    </source>
</evidence>
<reference evidence="10" key="2">
    <citation type="submission" date="2025-08" db="UniProtKB">
        <authorList>
            <consortium name="Ensembl"/>
        </authorList>
    </citation>
    <scope>IDENTIFICATION</scope>
</reference>
<dbReference type="PANTHER" id="PTHR35671:SF1">
    <property type="entry name" value="PROTEIN TOPAZ1"/>
    <property type="match status" value="1"/>
</dbReference>
<dbReference type="InterPro" id="IPR038952">
    <property type="entry name" value="TOPAZ1"/>
</dbReference>
<dbReference type="Pfam" id="PF14669">
    <property type="entry name" value="Asp_Glu_race_2"/>
    <property type="match status" value="1"/>
</dbReference>
<feature type="compositionally biased region" description="Basic and acidic residues" evidence="8">
    <location>
        <begin position="36"/>
        <end position="53"/>
    </location>
</feature>
<feature type="region of interest" description="Disordered" evidence="8">
    <location>
        <begin position="201"/>
        <end position="236"/>
    </location>
</feature>
<organism evidence="10 11">
    <name type="scientific">Amphiprion ocellaris</name>
    <name type="common">Clown anemonefish</name>
    <dbReference type="NCBI Taxonomy" id="80972"/>
    <lineage>
        <taxon>Eukaryota</taxon>
        <taxon>Metazoa</taxon>
        <taxon>Chordata</taxon>
        <taxon>Craniata</taxon>
        <taxon>Vertebrata</taxon>
        <taxon>Euteleostomi</taxon>
        <taxon>Actinopterygii</taxon>
        <taxon>Neopterygii</taxon>
        <taxon>Teleostei</taxon>
        <taxon>Neoteleostei</taxon>
        <taxon>Acanthomorphata</taxon>
        <taxon>Ovalentaria</taxon>
        <taxon>Pomacentridae</taxon>
        <taxon>Amphiprion</taxon>
    </lineage>
</organism>
<name>A0AAQ6A506_AMPOC</name>
<keyword evidence="5" id="KW-0221">Differentiation</keyword>
<feature type="compositionally biased region" description="Polar residues" evidence="8">
    <location>
        <begin position="994"/>
        <end position="1006"/>
    </location>
</feature>
<comment type="subcellular location">
    <subcellularLocation>
        <location evidence="2">Cytoplasm</location>
        <location evidence="2">Cytosol</location>
    </subcellularLocation>
</comment>
<feature type="domain" description="Protein TOPAZ1" evidence="9">
    <location>
        <begin position="1413"/>
        <end position="1586"/>
    </location>
</feature>
<keyword evidence="11" id="KW-1185">Reference proteome</keyword>
<feature type="compositionally biased region" description="Polar residues" evidence="8">
    <location>
        <begin position="690"/>
        <end position="728"/>
    </location>
</feature>
<keyword evidence="6" id="KW-0744">Spermatogenesis</keyword>
<dbReference type="GeneTree" id="ENSGT00390000012495"/>